<keyword evidence="1" id="KW-0472">Membrane</keyword>
<protein>
    <submittedName>
        <fullName evidence="2">Metal-dependent phosphohydrolase</fullName>
    </submittedName>
</protein>
<gene>
    <name evidence="2" type="ORF">DU508_20645</name>
</gene>
<dbReference type="AlphaFoldDB" id="A0A369PQ21"/>
<reference evidence="2 3" key="1">
    <citation type="submission" date="2018-07" db="EMBL/GenBank/DDBJ databases">
        <title>Pedobacter sp. nov., isolated from soil.</title>
        <authorList>
            <person name="Zhou L.Y."/>
            <person name="Du Z.J."/>
        </authorList>
    </citation>
    <scope>NUCLEOTIDE SEQUENCE [LARGE SCALE GENOMIC DNA]</scope>
    <source>
        <strain evidence="2 3">JDX94</strain>
    </source>
</reference>
<dbReference type="CDD" id="cd00077">
    <property type="entry name" value="HDc"/>
    <property type="match status" value="1"/>
</dbReference>
<keyword evidence="1" id="KW-1133">Transmembrane helix</keyword>
<accession>A0A369PQ21</accession>
<dbReference type="RefSeq" id="WP_115404618.1">
    <property type="nucleotide sequence ID" value="NZ_QPKV01000012.1"/>
</dbReference>
<dbReference type="OrthoDB" id="5728337at2"/>
<name>A0A369PQ21_9SPHI</name>
<sequence>MNDYQLLLICVLAGSVILLTGKYFFKRRRRNIFSMLIGDVQAYVSYLFEEHWQADLAYHDLDHTRLVVKRTQEIASNFRLDDLQEFILFSAAWFHDTGQLTGPPAGHEHRSVRLMEEFLSDKGIAPDIISAIGRCILSTSIPHSPSNILEEIICDADTYNLGNEEFLITDAKVAREMQKRADVDLSHWDKETLAFLSAHRFFTPYCKSMLSQGKQNNIHLVRERIKNKSGQTP</sequence>
<organism evidence="2 3">
    <name type="scientific">Pedobacter chinensis</name>
    <dbReference type="NCBI Taxonomy" id="2282421"/>
    <lineage>
        <taxon>Bacteria</taxon>
        <taxon>Pseudomonadati</taxon>
        <taxon>Bacteroidota</taxon>
        <taxon>Sphingobacteriia</taxon>
        <taxon>Sphingobacteriales</taxon>
        <taxon>Sphingobacteriaceae</taxon>
        <taxon>Pedobacter</taxon>
    </lineage>
</organism>
<keyword evidence="1" id="KW-0812">Transmembrane</keyword>
<comment type="caution">
    <text evidence="2">The sequence shown here is derived from an EMBL/GenBank/DDBJ whole genome shotgun (WGS) entry which is preliminary data.</text>
</comment>
<evidence type="ECO:0000313" key="3">
    <source>
        <dbReference type="Proteomes" id="UP000253961"/>
    </source>
</evidence>
<dbReference type="Proteomes" id="UP000253961">
    <property type="component" value="Unassembled WGS sequence"/>
</dbReference>
<dbReference type="GO" id="GO:0016787">
    <property type="term" value="F:hydrolase activity"/>
    <property type="evidence" value="ECO:0007669"/>
    <property type="project" value="UniProtKB-KW"/>
</dbReference>
<evidence type="ECO:0000256" key="1">
    <source>
        <dbReference type="SAM" id="Phobius"/>
    </source>
</evidence>
<proteinExistence type="predicted"/>
<keyword evidence="2" id="KW-0378">Hydrolase</keyword>
<evidence type="ECO:0000313" key="2">
    <source>
        <dbReference type="EMBL" id="RDC54633.1"/>
    </source>
</evidence>
<dbReference type="Gene3D" id="1.10.3210.10">
    <property type="entry name" value="Hypothetical protein af1432"/>
    <property type="match status" value="1"/>
</dbReference>
<feature type="transmembrane region" description="Helical" evidence="1">
    <location>
        <begin position="6"/>
        <end position="25"/>
    </location>
</feature>
<keyword evidence="3" id="KW-1185">Reference proteome</keyword>
<dbReference type="EMBL" id="QPKV01000012">
    <property type="protein sequence ID" value="RDC54633.1"/>
    <property type="molecule type" value="Genomic_DNA"/>
</dbReference>
<dbReference type="SUPFAM" id="SSF109604">
    <property type="entry name" value="HD-domain/PDEase-like"/>
    <property type="match status" value="1"/>
</dbReference>
<dbReference type="InterPro" id="IPR003607">
    <property type="entry name" value="HD/PDEase_dom"/>
</dbReference>